<dbReference type="EMBL" id="CACVAQ010000490">
    <property type="protein sequence ID" value="CAA6829434.1"/>
    <property type="molecule type" value="Genomic_DNA"/>
</dbReference>
<name>A0A6S6UHI2_9BACT</name>
<proteinExistence type="predicted"/>
<dbReference type="AlphaFoldDB" id="A0A6S6UHI2"/>
<sequence>MLSSTQPPKLNRTNYRNFIYTNMKKLLLLLTIALFLLACNEQTKQETIPSQDWSKKFVDIPPLDSLEYGKSYLSVYSQIYSADDKRVTNLTAMVSLRNTSDLDTIYLLKATYYDTYGALVRTYFDKPVFLAPMETTEIIINLTDVSGGTGSNFLFEWKTPIGCPEPLFEGIMNSTKGQQGLSFSTQAKRIK</sequence>
<gene>
    <name evidence="1" type="ORF">HELGO_WM59994</name>
</gene>
<keyword evidence="1" id="KW-0449">Lipoprotein</keyword>
<reference evidence="1" key="1">
    <citation type="submission" date="2020-01" db="EMBL/GenBank/DDBJ databases">
        <authorList>
            <person name="Meier V. D."/>
            <person name="Meier V D."/>
        </authorList>
    </citation>
    <scope>NUCLEOTIDE SEQUENCE</scope>
    <source>
        <strain evidence="1">HLG_WM_MAG_10</strain>
    </source>
</reference>
<evidence type="ECO:0000313" key="1">
    <source>
        <dbReference type="EMBL" id="CAA6829434.1"/>
    </source>
</evidence>
<organism evidence="1">
    <name type="scientific">uncultured Aureispira sp</name>
    <dbReference type="NCBI Taxonomy" id="1331704"/>
    <lineage>
        <taxon>Bacteria</taxon>
        <taxon>Pseudomonadati</taxon>
        <taxon>Bacteroidota</taxon>
        <taxon>Saprospiria</taxon>
        <taxon>Saprospirales</taxon>
        <taxon>Saprospiraceae</taxon>
        <taxon>Aureispira</taxon>
        <taxon>environmental samples</taxon>
    </lineage>
</organism>
<accession>A0A6S6UHI2</accession>
<dbReference type="InterPro" id="IPR021471">
    <property type="entry name" value="DUF3124"/>
</dbReference>
<dbReference type="Pfam" id="PF11322">
    <property type="entry name" value="DUF3124"/>
    <property type="match status" value="1"/>
</dbReference>
<protein>
    <submittedName>
        <fullName evidence="1">Lipoprotein</fullName>
    </submittedName>
</protein>